<dbReference type="Proteomes" id="UP001319883">
    <property type="component" value="Unassembled WGS sequence"/>
</dbReference>
<gene>
    <name evidence="1" type="ORF">KGQ91_12945</name>
</gene>
<evidence type="ECO:0000313" key="2">
    <source>
        <dbReference type="Proteomes" id="UP001319883"/>
    </source>
</evidence>
<organism evidence="1 2">
    <name type="scientific">Modicisalibacter tunisiensis</name>
    <dbReference type="NCBI Taxonomy" id="390637"/>
    <lineage>
        <taxon>Bacteria</taxon>
        <taxon>Pseudomonadati</taxon>
        <taxon>Pseudomonadota</taxon>
        <taxon>Gammaproteobacteria</taxon>
        <taxon>Oceanospirillales</taxon>
        <taxon>Halomonadaceae</taxon>
        <taxon>Modicisalibacter</taxon>
    </lineage>
</organism>
<protein>
    <recommendedName>
        <fullName evidence="3">Transposase</fullName>
    </recommendedName>
</protein>
<comment type="caution">
    <text evidence="1">The sequence shown here is derived from an EMBL/GenBank/DDBJ whole genome shotgun (WGS) entry which is preliminary data.</text>
</comment>
<reference evidence="1 2" key="1">
    <citation type="submission" date="2021-05" db="EMBL/GenBank/DDBJ databases">
        <title>Petroleum and Energy Research Collection (APPE): ex situ preservation of microbial diversity associated with the oil industry and exploitation of its biotechnological potential.</title>
        <authorList>
            <person name="Paixao C.T.M."/>
            <person name="Gomes M.B."/>
            <person name="Oliveira V.M."/>
        </authorList>
    </citation>
    <scope>NUCLEOTIDE SEQUENCE [LARGE SCALE GENOMIC DNA]</scope>
    <source>
        <strain evidence="1 2">LIT2</strain>
    </source>
</reference>
<evidence type="ECO:0000313" key="1">
    <source>
        <dbReference type="EMBL" id="MBZ9568578.1"/>
    </source>
</evidence>
<keyword evidence="2" id="KW-1185">Reference proteome</keyword>
<evidence type="ECO:0008006" key="3">
    <source>
        <dbReference type="Google" id="ProtNLM"/>
    </source>
</evidence>
<dbReference type="EMBL" id="JAGXFD010000001">
    <property type="protein sequence ID" value="MBZ9568578.1"/>
    <property type="molecule type" value="Genomic_DNA"/>
</dbReference>
<name>A0ABS7X0Z0_9GAMM</name>
<sequence>MSNKRVNTWKARQHQSGSIYTDKQIEQYLFLLIYSGRHSDAESLFAELRKMLPGVDPTQMNRVAHQFASELKNAGLY</sequence>
<proteinExistence type="predicted"/>
<dbReference type="RefSeq" id="WP_163650551.1">
    <property type="nucleotide sequence ID" value="NZ_JAGXFC010000001.1"/>
</dbReference>
<accession>A0ABS7X0Z0</accession>